<proteinExistence type="predicted"/>
<dbReference type="OrthoDB" id="91429at2759"/>
<evidence type="ECO:0000313" key="1">
    <source>
        <dbReference type="EMBL" id="POM62891.1"/>
    </source>
</evidence>
<sequence>MRIYLTREIFISPFGVEDKGGNDASISSRITHDLSYPEGDSINDCMDPDNVIKPEYSHCDAVAAEILRAKREHPHAKVEIMASDVASAFRKISIHSNSVYLFAGQIK</sequence>
<comment type="caution">
    <text evidence="1">The sequence shown here is derived from an EMBL/GenBank/DDBJ whole genome shotgun (WGS) entry which is preliminary data.</text>
</comment>
<dbReference type="AlphaFoldDB" id="A0A2P4XBF9"/>
<organism evidence="1 2">
    <name type="scientific">Phytophthora palmivora</name>
    <dbReference type="NCBI Taxonomy" id="4796"/>
    <lineage>
        <taxon>Eukaryota</taxon>
        <taxon>Sar</taxon>
        <taxon>Stramenopiles</taxon>
        <taxon>Oomycota</taxon>
        <taxon>Peronosporomycetes</taxon>
        <taxon>Peronosporales</taxon>
        <taxon>Peronosporaceae</taxon>
        <taxon>Phytophthora</taxon>
    </lineage>
</organism>
<name>A0A2P4XBF9_9STRA</name>
<dbReference type="Proteomes" id="UP000237271">
    <property type="component" value="Unassembled WGS sequence"/>
</dbReference>
<keyword evidence="2" id="KW-1185">Reference proteome</keyword>
<dbReference type="EMBL" id="NCKW01015484">
    <property type="protein sequence ID" value="POM62891.1"/>
    <property type="molecule type" value="Genomic_DNA"/>
</dbReference>
<gene>
    <name evidence="1" type="ORF">PHPALM_27894</name>
</gene>
<protein>
    <recommendedName>
        <fullName evidence="3">Reverse transcriptase</fullName>
    </recommendedName>
</protein>
<evidence type="ECO:0000313" key="2">
    <source>
        <dbReference type="Proteomes" id="UP000237271"/>
    </source>
</evidence>
<reference evidence="1 2" key="1">
    <citation type="journal article" date="2017" name="Genome Biol. Evol.">
        <title>Phytophthora megakarya and P. palmivora, closely related causal agents of cacao black pod rot, underwent increases in genome sizes and gene numbers by different mechanisms.</title>
        <authorList>
            <person name="Ali S.S."/>
            <person name="Shao J."/>
            <person name="Lary D.J."/>
            <person name="Kronmiller B."/>
            <person name="Shen D."/>
            <person name="Strem M.D."/>
            <person name="Amoako-Attah I."/>
            <person name="Akrofi A.Y."/>
            <person name="Begoude B.A."/>
            <person name="Ten Hoopen G.M."/>
            <person name="Coulibaly K."/>
            <person name="Kebe B.I."/>
            <person name="Melnick R.L."/>
            <person name="Guiltinan M.J."/>
            <person name="Tyler B.M."/>
            <person name="Meinhardt L.W."/>
            <person name="Bailey B.A."/>
        </authorList>
    </citation>
    <scope>NUCLEOTIDE SEQUENCE [LARGE SCALE GENOMIC DNA]</scope>
    <source>
        <strain evidence="2">sbr112.9</strain>
    </source>
</reference>
<accession>A0A2P4XBF9</accession>
<evidence type="ECO:0008006" key="3">
    <source>
        <dbReference type="Google" id="ProtNLM"/>
    </source>
</evidence>